<dbReference type="InterPro" id="IPR051763">
    <property type="entry name" value="Copper_Homeo_Regul"/>
</dbReference>
<keyword evidence="5" id="KW-0805">Transcription regulation</keyword>
<sequence length="528" mass="57925">MPLDEEGAKWSCEPCMRGHRSSKCQHFDRLMMKVPKAGRPLAKCPHPKGTCSCEKVYAFMVRIPKGSTCLCRPLYQVPASSAAETQSVPTSSRTPSLPPNPTIPTPTTAAPGRIQKHTRRPSNFQNPSDNVIKALDSELIQADYKNDIRITTKMATLDRSVAYTPVSGDTHTPSYDPGQSLPIKAESKLGGCCSAKTKPVTPTPEPQQRSCCGGGATPRKKEEQVPNMPENRIDSAWNESFYGSQGLSWNAQLPNTDFAPQNNTYTSMNMKASYYNQPQSNQSAMPRTFHNMDTQYQTNISGPPMHPFYLNTASYPFDMSLPFVDDSNHNCSCGDSCQCLGCASHPYNETTRQHVQEMGYLMTIKEDEEKSGTSSPFTGLNSPPAMLSNIPSNPNNPVRTNAQPSFTDDNALSSTFDKTINSPTLANNQFMQPSEYYTIEYPVGLNLCSDITGTCQCGNDCSCVGCITHSGHDGIVLGSMPTEGQVITNPAPQQQFHDHYSQNPDNPRSMDQYSPSRLSPPVIETPLV</sequence>
<feature type="region of interest" description="Disordered" evidence="8">
    <location>
        <begin position="197"/>
        <end position="227"/>
    </location>
</feature>
<evidence type="ECO:0000256" key="6">
    <source>
        <dbReference type="ARBA" id="ARBA00023163"/>
    </source>
</evidence>
<protein>
    <submittedName>
        <fullName evidence="10">Protein GRISEA</fullName>
    </submittedName>
</protein>
<reference key="1">
    <citation type="journal article" date="2014" name="PLoS Genet.">
        <title>Signature Gene Expression Reveals Novel Clues to the Molecular Mechanisms of Dimorphic Transition in Penicillium marneffei.</title>
        <authorList>
            <person name="Yang E."/>
            <person name="Wang G."/>
            <person name="Cai J."/>
            <person name="Woo P.C."/>
            <person name="Lau S.K."/>
            <person name="Yuen K.-Y."/>
            <person name="Chow W.-N."/>
            <person name="Lin X."/>
        </authorList>
    </citation>
    <scope>NUCLEOTIDE SEQUENCE [LARGE SCALE GENOMIC DNA]</scope>
    <source>
        <strain>PM1</strain>
    </source>
</reference>
<evidence type="ECO:0000256" key="1">
    <source>
        <dbReference type="ARBA" id="ARBA00004123"/>
    </source>
</evidence>
<dbReference type="EMBL" id="JPOX01000025">
    <property type="protein sequence ID" value="KFX44998.1"/>
    <property type="molecule type" value="Genomic_DNA"/>
</dbReference>
<keyword evidence="4" id="KW-0186">Copper</keyword>
<accession>A0A093XII6</accession>
<dbReference type="SMART" id="SM00412">
    <property type="entry name" value="Cu_FIST"/>
    <property type="match status" value="1"/>
</dbReference>
<evidence type="ECO:0000256" key="3">
    <source>
        <dbReference type="ARBA" id="ARBA00022833"/>
    </source>
</evidence>
<feature type="compositionally biased region" description="Polar residues" evidence="8">
    <location>
        <begin position="81"/>
        <end position="93"/>
    </location>
</feature>
<reference evidence="10" key="2">
    <citation type="journal article" date="2014" name="PLoS Genet.">
        <title>Signature gene expression reveals novel clues to the molecular mechanisms of dimorphic transition in Penicillium marneffei.</title>
        <authorList>
            <person name="Yang E."/>
            <person name="Wang G."/>
            <person name="Cai J."/>
            <person name="Woo P.C."/>
            <person name="Lau S.K."/>
            <person name="Yuen K.-Y."/>
            <person name="Chow W.-N."/>
            <person name="Lin X."/>
        </authorList>
    </citation>
    <scope>NUCLEOTIDE SEQUENCE</scope>
    <source>
        <strain evidence="10">PM1</strain>
    </source>
</reference>
<keyword evidence="7" id="KW-0539">Nucleus</keyword>
<keyword evidence="6" id="KW-0804">Transcription</keyword>
<dbReference type="GO" id="GO:0006878">
    <property type="term" value="P:intracellular copper ion homeostasis"/>
    <property type="evidence" value="ECO:0007669"/>
    <property type="project" value="TreeGrafter"/>
</dbReference>
<feature type="region of interest" description="Disordered" evidence="8">
    <location>
        <begin position="485"/>
        <end position="528"/>
    </location>
</feature>
<feature type="domain" description="Copper-fist" evidence="9">
    <location>
        <begin position="6"/>
        <end position="41"/>
    </location>
</feature>
<dbReference type="InterPro" id="IPR036395">
    <property type="entry name" value="Cu_fist_DNA-bd_dom_sf"/>
</dbReference>
<organism evidence="10">
    <name type="scientific">Talaromyces marneffei PM1</name>
    <dbReference type="NCBI Taxonomy" id="1077442"/>
    <lineage>
        <taxon>Eukaryota</taxon>
        <taxon>Fungi</taxon>
        <taxon>Dikarya</taxon>
        <taxon>Ascomycota</taxon>
        <taxon>Pezizomycotina</taxon>
        <taxon>Eurotiomycetes</taxon>
        <taxon>Eurotiomycetidae</taxon>
        <taxon>Eurotiales</taxon>
        <taxon>Trichocomaceae</taxon>
        <taxon>Talaromyces</taxon>
        <taxon>Talaromyces sect. Talaromyces</taxon>
    </lineage>
</organism>
<dbReference type="PANTHER" id="PTHR28088">
    <property type="entry name" value="TRANSCRIPTIONAL ACTIVATOR HAA1-RELATED"/>
    <property type="match status" value="1"/>
</dbReference>
<dbReference type="PROSITE" id="PS50073">
    <property type="entry name" value="COPPER_FIST_2"/>
    <property type="match status" value="1"/>
</dbReference>
<evidence type="ECO:0000259" key="9">
    <source>
        <dbReference type="PROSITE" id="PS50073"/>
    </source>
</evidence>
<feature type="compositionally biased region" description="Polar residues" evidence="8">
    <location>
        <begin position="485"/>
        <end position="517"/>
    </location>
</feature>
<feature type="region of interest" description="Disordered" evidence="8">
    <location>
        <begin position="81"/>
        <end position="129"/>
    </location>
</feature>
<dbReference type="GO" id="GO:0000981">
    <property type="term" value="F:DNA-binding transcription factor activity, RNA polymerase II-specific"/>
    <property type="evidence" value="ECO:0007669"/>
    <property type="project" value="TreeGrafter"/>
</dbReference>
<feature type="compositionally biased region" description="Polar residues" evidence="8">
    <location>
        <begin position="389"/>
        <end position="414"/>
    </location>
</feature>
<dbReference type="GO" id="GO:0045944">
    <property type="term" value="P:positive regulation of transcription by RNA polymerase II"/>
    <property type="evidence" value="ECO:0007669"/>
    <property type="project" value="TreeGrafter"/>
</dbReference>
<evidence type="ECO:0000256" key="2">
    <source>
        <dbReference type="ARBA" id="ARBA00022723"/>
    </source>
</evidence>
<feature type="region of interest" description="Disordered" evidence="8">
    <location>
        <begin position="368"/>
        <end position="414"/>
    </location>
</feature>
<keyword evidence="2" id="KW-0479">Metal-binding</keyword>
<evidence type="ECO:0000256" key="5">
    <source>
        <dbReference type="ARBA" id="ARBA00023015"/>
    </source>
</evidence>
<dbReference type="Pfam" id="PF00649">
    <property type="entry name" value="Copper-fist"/>
    <property type="match status" value="1"/>
</dbReference>
<dbReference type="GO" id="GO:0000978">
    <property type="term" value="F:RNA polymerase II cis-regulatory region sequence-specific DNA binding"/>
    <property type="evidence" value="ECO:0007669"/>
    <property type="project" value="TreeGrafter"/>
</dbReference>
<proteinExistence type="predicted"/>
<dbReference type="HOGENOM" id="CLU_037549_0_0_1"/>
<feature type="compositionally biased region" description="Polar residues" evidence="8">
    <location>
        <begin position="372"/>
        <end position="381"/>
    </location>
</feature>
<dbReference type="GO" id="GO:0005507">
    <property type="term" value="F:copper ion binding"/>
    <property type="evidence" value="ECO:0007669"/>
    <property type="project" value="InterPro"/>
</dbReference>
<gene>
    <name evidence="10" type="ORF">GQ26_0250940</name>
</gene>
<dbReference type="Gene3D" id="3.90.430.10">
    <property type="entry name" value="Copper fist DNA-binding domain"/>
    <property type="match status" value="1"/>
</dbReference>
<dbReference type="eggNOG" id="ENOG502SQDA">
    <property type="taxonomic scope" value="Eukaryota"/>
</dbReference>
<dbReference type="AlphaFoldDB" id="A0A093XII6"/>
<evidence type="ECO:0000256" key="7">
    <source>
        <dbReference type="ARBA" id="ARBA00023242"/>
    </source>
</evidence>
<evidence type="ECO:0000313" key="10">
    <source>
        <dbReference type="EMBL" id="KFX44998.1"/>
    </source>
</evidence>
<dbReference type="InterPro" id="IPR001083">
    <property type="entry name" value="Cu_fist_DNA-bd_dom"/>
</dbReference>
<comment type="subcellular location">
    <subcellularLocation>
        <location evidence="1">Nucleus</location>
    </subcellularLocation>
</comment>
<evidence type="ECO:0000256" key="8">
    <source>
        <dbReference type="SAM" id="MobiDB-lite"/>
    </source>
</evidence>
<dbReference type="FunFam" id="3.90.430.10:FF:000001">
    <property type="entry name" value="Copper fist DNA-binding protein"/>
    <property type="match status" value="1"/>
</dbReference>
<dbReference type="SMART" id="SM01090">
    <property type="entry name" value="Copper-fist"/>
    <property type="match status" value="1"/>
</dbReference>
<evidence type="ECO:0000256" key="4">
    <source>
        <dbReference type="ARBA" id="ARBA00023008"/>
    </source>
</evidence>
<dbReference type="SUPFAM" id="SSF57879">
    <property type="entry name" value="Zinc domain conserved in yeast copper-regulated transcription factors"/>
    <property type="match status" value="1"/>
</dbReference>
<dbReference type="GO" id="GO:0006879">
    <property type="term" value="P:intracellular iron ion homeostasis"/>
    <property type="evidence" value="ECO:0007669"/>
    <property type="project" value="TreeGrafter"/>
</dbReference>
<keyword evidence="3" id="KW-0862">Zinc</keyword>
<dbReference type="GO" id="GO:0005634">
    <property type="term" value="C:nucleus"/>
    <property type="evidence" value="ECO:0007669"/>
    <property type="project" value="UniProtKB-SubCell"/>
</dbReference>
<dbReference type="EMBL" id="JPOX01000025">
    <property type="protein sequence ID" value="KFX44999.1"/>
    <property type="molecule type" value="Genomic_DNA"/>
</dbReference>
<comment type="caution">
    <text evidence="10">The sequence shown here is derived from an EMBL/GenBank/DDBJ whole genome shotgun (WGS) entry which is preliminary data.</text>
</comment>
<name>A0A093XII6_TALMA</name>
<dbReference type="PANTHER" id="PTHR28088:SF9">
    <property type="entry name" value="TRANSCRIPTION FACTOR GRISEA, PUTATIVE (AFU_ORTHOLOGUE AFUA_1G13190)-RELATED"/>
    <property type="match status" value="1"/>
</dbReference>